<proteinExistence type="predicted"/>
<evidence type="ECO:0000313" key="2">
    <source>
        <dbReference type="Proteomes" id="UP000309997"/>
    </source>
</evidence>
<protein>
    <submittedName>
        <fullName evidence="1">Uncharacterized protein</fullName>
    </submittedName>
</protein>
<name>A0ACC4C2P5_POPAL</name>
<gene>
    <name evidence="1" type="ORF">D5086_012354</name>
</gene>
<organism evidence="1 2">
    <name type="scientific">Populus alba</name>
    <name type="common">White poplar</name>
    <dbReference type="NCBI Taxonomy" id="43335"/>
    <lineage>
        <taxon>Eukaryota</taxon>
        <taxon>Viridiplantae</taxon>
        <taxon>Streptophyta</taxon>
        <taxon>Embryophyta</taxon>
        <taxon>Tracheophyta</taxon>
        <taxon>Spermatophyta</taxon>
        <taxon>Magnoliopsida</taxon>
        <taxon>eudicotyledons</taxon>
        <taxon>Gunneridae</taxon>
        <taxon>Pentapetalae</taxon>
        <taxon>rosids</taxon>
        <taxon>fabids</taxon>
        <taxon>Malpighiales</taxon>
        <taxon>Salicaceae</taxon>
        <taxon>Saliceae</taxon>
        <taxon>Populus</taxon>
    </lineage>
</organism>
<keyword evidence="2" id="KW-1185">Reference proteome</keyword>
<accession>A0ACC4C2P5</accession>
<reference evidence="1 2" key="1">
    <citation type="journal article" date="2024" name="Plant Biotechnol. J.">
        <title>Genome and CRISPR/Cas9 system of a widespread forest tree (Populus alba) in the world.</title>
        <authorList>
            <person name="Liu Y.J."/>
            <person name="Jiang P.F."/>
            <person name="Han X.M."/>
            <person name="Li X.Y."/>
            <person name="Wang H.M."/>
            <person name="Wang Y.J."/>
            <person name="Wang X.X."/>
            <person name="Zeng Q.Y."/>
        </authorList>
    </citation>
    <scope>NUCLEOTIDE SEQUENCE [LARGE SCALE GENOMIC DNA]</scope>
    <source>
        <strain evidence="2">cv. PAL-ZL1</strain>
    </source>
</reference>
<evidence type="ECO:0000313" key="1">
    <source>
        <dbReference type="EMBL" id="KAL3585487.1"/>
    </source>
</evidence>
<dbReference type="Proteomes" id="UP000309997">
    <property type="component" value="Unassembled WGS sequence"/>
</dbReference>
<sequence>MEGEKGSADHPEPRDTFKIAYIIHFLLGAGNLLPWNAFITAIDYFGYLYPTKHIEKVFSVAYMSSSVLVLVIVMSWGGWSKQLGYRLRMNMGFCMFILSLMVAPVIDWSWSSSGPKGSSNGAYGVTVASVVVCGIADGLIGGSLIGAAGKLPKQYMQAVFAGTASSGNIILQLLTSLLISSMLQQLSSKCDEAYSLFPKCSHFHLEDYNKGITPPESSRSPNECPLLLHNFTGKSLTAIHVLKSIKKATWVCILRLVFYPLFAACLNGPKWLKTEVTVAALTFMLGVTNGYLTSVLMILTPKSVSVSESELSAILMVVSLGIGLVGGSIIGWFWVI</sequence>
<dbReference type="EMBL" id="RCHU02000006">
    <property type="protein sequence ID" value="KAL3585487.1"/>
    <property type="molecule type" value="Genomic_DNA"/>
</dbReference>
<comment type="caution">
    <text evidence="1">The sequence shown here is derived from an EMBL/GenBank/DDBJ whole genome shotgun (WGS) entry which is preliminary data.</text>
</comment>